<dbReference type="GO" id="GO:0050361">
    <property type="term" value="F:tryptophan 2-monooxygenase activity"/>
    <property type="evidence" value="ECO:0007669"/>
    <property type="project" value="UniProtKB-EC"/>
</dbReference>
<dbReference type="Gene3D" id="3.50.50.60">
    <property type="entry name" value="FAD/NAD(P)-binding domain"/>
    <property type="match status" value="1"/>
</dbReference>
<dbReference type="InterPro" id="IPR036188">
    <property type="entry name" value="FAD/NAD-bd_sf"/>
</dbReference>
<name>A0A5B8UXF3_9SPHI</name>
<dbReference type="Proteomes" id="UP000321479">
    <property type="component" value="Chromosome"/>
</dbReference>
<evidence type="ECO:0000313" key="8">
    <source>
        <dbReference type="EMBL" id="QEC63673.1"/>
    </source>
</evidence>
<keyword evidence="9" id="KW-1185">Reference proteome</keyword>
<evidence type="ECO:0000313" key="9">
    <source>
        <dbReference type="Proteomes" id="UP000321479"/>
    </source>
</evidence>
<dbReference type="GO" id="GO:0009851">
    <property type="term" value="P:auxin biosynthetic process"/>
    <property type="evidence" value="ECO:0007669"/>
    <property type="project" value="UniProtKB-KW"/>
</dbReference>
<dbReference type="Pfam" id="PF01593">
    <property type="entry name" value="Amino_oxidase"/>
    <property type="match status" value="2"/>
</dbReference>
<evidence type="ECO:0000256" key="6">
    <source>
        <dbReference type="ARBA" id="ARBA00047321"/>
    </source>
</evidence>
<dbReference type="KEGG" id="mgin:FRZ54_14165"/>
<dbReference type="SUPFAM" id="SSF51905">
    <property type="entry name" value="FAD/NAD(P)-binding domain"/>
    <property type="match status" value="1"/>
</dbReference>
<keyword evidence="5" id="KW-0073">Auxin biosynthesis</keyword>
<evidence type="ECO:0000256" key="5">
    <source>
        <dbReference type="ARBA" id="ARBA00023070"/>
    </source>
</evidence>
<dbReference type="InterPro" id="IPR002937">
    <property type="entry name" value="Amino_oxidase"/>
</dbReference>
<dbReference type="EC" id="1.13.12.3" evidence="3"/>
<comment type="similarity">
    <text evidence="2">Belongs to the tryptophan 2-monooxygenase family.</text>
</comment>
<protein>
    <recommendedName>
        <fullName evidence="4">Tryptophan 2-monooxygenase</fullName>
        <ecNumber evidence="3">1.13.12.3</ecNumber>
    </recommendedName>
</protein>
<evidence type="ECO:0000259" key="7">
    <source>
        <dbReference type="Pfam" id="PF01593"/>
    </source>
</evidence>
<dbReference type="SUPFAM" id="SSF54373">
    <property type="entry name" value="FAD-linked reductases, C-terminal domain"/>
    <property type="match status" value="1"/>
</dbReference>
<comment type="pathway">
    <text evidence="1">Plant hormone metabolism; auxin biosynthesis.</text>
</comment>
<dbReference type="PANTHER" id="PTHR10742">
    <property type="entry name" value="FLAVIN MONOAMINE OXIDASE"/>
    <property type="match status" value="1"/>
</dbReference>
<evidence type="ECO:0000256" key="4">
    <source>
        <dbReference type="ARBA" id="ARBA00017871"/>
    </source>
</evidence>
<dbReference type="RefSeq" id="WP_147032247.1">
    <property type="nucleotide sequence ID" value="NZ_CP042436.1"/>
</dbReference>
<sequence length="422" mass="46537">MKNADVIVVGAGASGLVAAYALSKAGKKVTVLEARDRIGGRIHTISDVSFFKHAELGAEFVHGNLPVTLHLLKKAGIEYISAEGEMWHYGNGKLVKGAWDIDGWDKVMEKLSHLDHDVSIGNFLQDNFSGDKYAALRDSVSRYVSGYDTADPFMASTFALREEWENEDEGAQYRITGGYGKLMDFLADDSKTNGAKILLNAAVKEIRWGNGTAEVLTTDGKKYSAAKLIIALPLGVLHNDAITFSPGIDAHTEALKQIGFGAIVKLLFQFKDRFWETSEAAHLGFVLSEEDIPTWWTQYPAHSTVITGWLGGPPAERRKDLSEIEFLRLGIRSLANIFKRKPADLENELVSWKIVNWTTDPFTCGSYAYDMVNSRTARKVLEQPVENVVYFAGEYLYEGPAMGTVEAALSSGLDVVKKLEQS</sequence>
<organism evidence="8 9">
    <name type="scientific">Mucilaginibacter ginsenosidivorans</name>
    <dbReference type="NCBI Taxonomy" id="398053"/>
    <lineage>
        <taxon>Bacteria</taxon>
        <taxon>Pseudomonadati</taxon>
        <taxon>Bacteroidota</taxon>
        <taxon>Sphingobacteriia</taxon>
        <taxon>Sphingobacteriales</taxon>
        <taxon>Sphingobacteriaceae</taxon>
        <taxon>Mucilaginibacter</taxon>
    </lineage>
</organism>
<proteinExistence type="inferred from homology"/>
<accession>A0A5B8UXF3</accession>
<evidence type="ECO:0000256" key="1">
    <source>
        <dbReference type="ARBA" id="ARBA00004814"/>
    </source>
</evidence>
<dbReference type="InterPro" id="IPR050281">
    <property type="entry name" value="Flavin_monoamine_oxidase"/>
</dbReference>
<feature type="domain" description="Amine oxidase" evidence="7">
    <location>
        <begin position="14"/>
        <end position="78"/>
    </location>
</feature>
<feature type="domain" description="Amine oxidase" evidence="7">
    <location>
        <begin position="110"/>
        <end position="416"/>
    </location>
</feature>
<dbReference type="EMBL" id="CP042436">
    <property type="protein sequence ID" value="QEC63673.1"/>
    <property type="molecule type" value="Genomic_DNA"/>
</dbReference>
<dbReference type="OrthoDB" id="56323at2"/>
<dbReference type="AlphaFoldDB" id="A0A5B8UXF3"/>
<dbReference type="PANTHER" id="PTHR10742:SF410">
    <property type="entry name" value="LYSINE-SPECIFIC HISTONE DEMETHYLASE 2"/>
    <property type="match status" value="1"/>
</dbReference>
<reference evidence="8 9" key="1">
    <citation type="journal article" date="2017" name="Curr. Microbiol.">
        <title>Mucilaginibacter ginsenosidivorans sp. nov., Isolated from Soil of Ginseng Field.</title>
        <authorList>
            <person name="Kim M.M."/>
            <person name="Siddiqi M.Z."/>
            <person name="Im W.T."/>
        </authorList>
    </citation>
    <scope>NUCLEOTIDE SEQUENCE [LARGE SCALE GENOMIC DNA]</scope>
    <source>
        <strain evidence="8 9">Gsoil 3017</strain>
    </source>
</reference>
<evidence type="ECO:0000256" key="3">
    <source>
        <dbReference type="ARBA" id="ARBA00012535"/>
    </source>
</evidence>
<comment type="catalytic activity">
    <reaction evidence="6">
        <text>L-tryptophan + O2 = indole-3-acetamide + CO2 + H2O</text>
        <dbReference type="Rhea" id="RHEA:16165"/>
        <dbReference type="ChEBI" id="CHEBI:15377"/>
        <dbReference type="ChEBI" id="CHEBI:15379"/>
        <dbReference type="ChEBI" id="CHEBI:16031"/>
        <dbReference type="ChEBI" id="CHEBI:16526"/>
        <dbReference type="ChEBI" id="CHEBI:57912"/>
        <dbReference type="EC" id="1.13.12.3"/>
    </reaction>
</comment>
<gene>
    <name evidence="8" type="ORF">FRZ54_14165</name>
</gene>
<evidence type="ECO:0000256" key="2">
    <source>
        <dbReference type="ARBA" id="ARBA00005833"/>
    </source>
</evidence>